<dbReference type="SUPFAM" id="SSF109604">
    <property type="entry name" value="HD-domain/PDEase-like"/>
    <property type="match status" value="1"/>
</dbReference>
<reference evidence="2" key="1">
    <citation type="journal article" date="2021" name="Arch. Microbiol.">
        <title>Methyloradius palustris gen. nov., sp. nov., a methanol-oxidizing bacterium isolated from snow.</title>
        <authorList>
            <person name="Miyadera T."/>
            <person name="Kojima H."/>
            <person name="Fukui M."/>
        </authorList>
    </citation>
    <scope>NUCLEOTIDE SEQUENCE</scope>
    <source>
        <strain evidence="2">Zm11</strain>
    </source>
</reference>
<name>A0A8D5GAG8_9PROT</name>
<dbReference type="EMBL" id="AP024110">
    <property type="protein sequence ID" value="BCM24631.1"/>
    <property type="molecule type" value="Genomic_DNA"/>
</dbReference>
<dbReference type="AlphaFoldDB" id="A0A8D5GAG8"/>
<dbReference type="RefSeq" id="WP_221765138.1">
    <property type="nucleotide sequence ID" value="NZ_AP024110.1"/>
</dbReference>
<dbReference type="InterPro" id="IPR013976">
    <property type="entry name" value="HDOD"/>
</dbReference>
<accession>A0A8D5GAG8</accession>
<evidence type="ECO:0000259" key="1">
    <source>
        <dbReference type="PROSITE" id="PS51833"/>
    </source>
</evidence>
<gene>
    <name evidence="2" type="ORF">ZMTM_08900</name>
</gene>
<dbReference type="Proteomes" id="UP000826722">
    <property type="component" value="Chromosome"/>
</dbReference>
<feature type="domain" description="HDOD" evidence="1">
    <location>
        <begin position="26"/>
        <end position="220"/>
    </location>
</feature>
<sequence>MTNINPASASTPLQKILNRMDSSHGFPALSATVAEINRIVENDLGHNQTLTNAILHDVSLTHKVLQLVNTVNFSQYGGRINTISKAVIILGQETVRNLSMSLILLEFMQNKSQAQEMKNDIVMAFFAGVVAKSLCRENKLTDPEEGMICGMFQNLGRLLAVFFFYEESQKIHALIADDIQEQKAVVQTLGVSYQDIGNAVAKKWCFPERLIQGMKKQTSQKIKATQSELERLSAISSLANELCMMALKTLETERVSALNALADRYKDATALNSDALGQALKEGLEEMQQCASILNISVAKSPVLQTISAWTGATQAPIAIKEEDNLMNAIQQLEAELVEDKQARTPESILNEGIQDITNTLIHDFTLNDLLQMVVETIYRGMAFNRTIIFIRDPKKNSMSAKFGFGKEISDLLGDLSFPLDSTPDVFHVAVDKGVDIVIEDVSAENIAAKIPVWFHQKVKAKSFLLLPITVKNKVIGLIYADSNITNGLKIKPQQLTLLRTLRNQATLGFKQKI</sequence>
<proteinExistence type="predicted"/>
<protein>
    <submittedName>
        <fullName evidence="2">HDOD domain-containing protein</fullName>
    </submittedName>
</protein>
<dbReference type="InterPro" id="IPR029016">
    <property type="entry name" value="GAF-like_dom_sf"/>
</dbReference>
<dbReference type="Gene3D" id="1.10.3210.10">
    <property type="entry name" value="Hypothetical protein af1432"/>
    <property type="match status" value="1"/>
</dbReference>
<dbReference type="InterPro" id="IPR003018">
    <property type="entry name" value="GAF"/>
</dbReference>
<dbReference type="SUPFAM" id="SSF55781">
    <property type="entry name" value="GAF domain-like"/>
    <property type="match status" value="1"/>
</dbReference>
<organism evidence="2 3">
    <name type="scientific">Methyloradius palustris</name>
    <dbReference type="NCBI Taxonomy" id="2778876"/>
    <lineage>
        <taxon>Bacteria</taxon>
        <taxon>Pseudomonadati</taxon>
        <taxon>Pseudomonadota</taxon>
        <taxon>Betaproteobacteria</taxon>
        <taxon>Nitrosomonadales</taxon>
        <taxon>Methylophilaceae</taxon>
        <taxon>Methyloradius</taxon>
    </lineage>
</organism>
<keyword evidence="3" id="KW-1185">Reference proteome</keyword>
<dbReference type="Pfam" id="PF08668">
    <property type="entry name" value="HDOD"/>
    <property type="match status" value="1"/>
</dbReference>
<evidence type="ECO:0000313" key="2">
    <source>
        <dbReference type="EMBL" id="BCM24631.1"/>
    </source>
</evidence>
<evidence type="ECO:0000313" key="3">
    <source>
        <dbReference type="Proteomes" id="UP000826722"/>
    </source>
</evidence>
<dbReference type="Gene3D" id="3.30.450.40">
    <property type="match status" value="1"/>
</dbReference>
<dbReference type="Pfam" id="PF01590">
    <property type="entry name" value="GAF"/>
    <property type="match status" value="1"/>
</dbReference>
<dbReference type="PANTHER" id="PTHR33525:SF4">
    <property type="entry name" value="CYCLIC DI-GMP PHOSPHODIESTERASE CDGJ"/>
    <property type="match status" value="1"/>
</dbReference>
<dbReference type="PANTHER" id="PTHR33525">
    <property type="match status" value="1"/>
</dbReference>
<dbReference type="KEGG" id="mpau:ZMTM_08900"/>
<dbReference type="InterPro" id="IPR052340">
    <property type="entry name" value="RNase_Y/CdgJ"/>
</dbReference>
<dbReference type="PROSITE" id="PS51833">
    <property type="entry name" value="HDOD"/>
    <property type="match status" value="1"/>
</dbReference>